<gene>
    <name evidence="3" type="ORF">JKL49_21490</name>
</gene>
<name>A0A974SAL0_9CAUL</name>
<dbReference type="EMBL" id="CP068570">
    <property type="protein sequence ID" value="QQZ52051.1"/>
    <property type="molecule type" value="Genomic_DNA"/>
</dbReference>
<feature type="compositionally biased region" description="Basic residues" evidence="1">
    <location>
        <begin position="94"/>
        <end position="116"/>
    </location>
</feature>
<dbReference type="AlphaFoldDB" id="A0A974SAL0"/>
<evidence type="ECO:0000256" key="1">
    <source>
        <dbReference type="SAM" id="MobiDB-lite"/>
    </source>
</evidence>
<proteinExistence type="predicted"/>
<sequence length="207" mass="22367">MERGDLQLSRLLGQPGTFSFGGNLTDARAVLAYIRDPANAAKLGIDPRRIAIAGHSMGGWVTAETAAVEPDLLGAVLISAADMACGACREVQPARHHQGHGRQPRGPGRRLRREHGRRADRQWRGLAAGQARPLPEGHPPPGPPQRRRPAPRRRPPDRRDPRRRRDQGAGRPRGHGPRLVGQAADASGAGDQLVGGVVGRVEIFRFN</sequence>
<evidence type="ECO:0000259" key="2">
    <source>
        <dbReference type="Pfam" id="PF12697"/>
    </source>
</evidence>
<reference evidence="3" key="1">
    <citation type="submission" date="2021-01" db="EMBL/GenBank/DDBJ databases">
        <title>Genome sequence of Phenylobacterium sp. 20VBR1 isolated from a valley glaceir, Ny-Alesund, Svalbard.</title>
        <authorList>
            <person name="Thomas F.A."/>
            <person name="Krishnan K.P."/>
            <person name="Sinha R.K."/>
        </authorList>
    </citation>
    <scope>NUCLEOTIDE SEQUENCE</scope>
    <source>
        <strain evidence="3">20VBR1</strain>
    </source>
</reference>
<keyword evidence="3" id="KW-0378">Hydrolase</keyword>
<dbReference type="Gene3D" id="3.40.50.1820">
    <property type="entry name" value="alpha/beta hydrolase"/>
    <property type="match status" value="1"/>
</dbReference>
<evidence type="ECO:0000313" key="3">
    <source>
        <dbReference type="EMBL" id="QQZ52051.1"/>
    </source>
</evidence>
<dbReference type="GO" id="GO:0016787">
    <property type="term" value="F:hydrolase activity"/>
    <property type="evidence" value="ECO:0007669"/>
    <property type="project" value="UniProtKB-KW"/>
</dbReference>
<feature type="domain" description="AB hydrolase-1" evidence="2">
    <location>
        <begin position="13"/>
        <end position="160"/>
    </location>
</feature>
<feature type="compositionally biased region" description="Low complexity" evidence="1">
    <location>
        <begin position="181"/>
        <end position="191"/>
    </location>
</feature>
<accession>A0A974SAL0</accession>
<organism evidence="3">
    <name type="scientific">Phenylobacterium glaciei</name>
    <dbReference type="NCBI Taxonomy" id="2803784"/>
    <lineage>
        <taxon>Bacteria</taxon>
        <taxon>Pseudomonadati</taxon>
        <taxon>Pseudomonadota</taxon>
        <taxon>Alphaproteobacteria</taxon>
        <taxon>Caulobacterales</taxon>
        <taxon>Caulobacteraceae</taxon>
        <taxon>Phenylobacterium</taxon>
    </lineage>
</organism>
<dbReference type="InterPro" id="IPR000073">
    <property type="entry name" value="AB_hydrolase_1"/>
</dbReference>
<protein>
    <submittedName>
        <fullName evidence="3">Alpha/beta fold hydrolase</fullName>
    </submittedName>
</protein>
<dbReference type="InterPro" id="IPR029058">
    <property type="entry name" value="AB_hydrolase_fold"/>
</dbReference>
<dbReference type="Pfam" id="PF12697">
    <property type="entry name" value="Abhydrolase_6"/>
    <property type="match status" value="1"/>
</dbReference>
<feature type="compositionally biased region" description="Basic residues" evidence="1">
    <location>
        <begin position="145"/>
        <end position="165"/>
    </location>
</feature>
<feature type="region of interest" description="Disordered" evidence="1">
    <location>
        <begin position="92"/>
        <end position="191"/>
    </location>
</feature>
<dbReference type="SUPFAM" id="SSF53474">
    <property type="entry name" value="alpha/beta-Hydrolases"/>
    <property type="match status" value="1"/>
</dbReference>